<keyword evidence="8" id="KW-0046">Antibiotic resistance</keyword>
<dbReference type="SUPFAM" id="SSF56519">
    <property type="entry name" value="Penicillin binding protein dimerisation domain"/>
    <property type="match status" value="1"/>
</dbReference>
<dbReference type="Pfam" id="PF00905">
    <property type="entry name" value="Transpeptidase"/>
    <property type="match status" value="1"/>
</dbReference>
<evidence type="ECO:0000256" key="6">
    <source>
        <dbReference type="ARBA" id="ARBA00022801"/>
    </source>
</evidence>
<dbReference type="Pfam" id="PF03717">
    <property type="entry name" value="PBP_dimer"/>
    <property type="match status" value="1"/>
</dbReference>
<evidence type="ECO:0000259" key="10">
    <source>
        <dbReference type="Pfam" id="PF00905"/>
    </source>
</evidence>
<dbReference type="SUPFAM" id="SSF56601">
    <property type="entry name" value="beta-lactamase/transpeptidase-like"/>
    <property type="match status" value="1"/>
</dbReference>
<keyword evidence="5" id="KW-0732">Signal</keyword>
<protein>
    <recommendedName>
        <fullName evidence="4">beta-lactamase</fullName>
        <ecNumber evidence="4">3.5.2.6</ecNumber>
    </recommendedName>
</protein>
<feature type="domain" description="Penicillin-binding protein transpeptidase" evidence="10">
    <location>
        <begin position="323"/>
        <end position="648"/>
    </location>
</feature>
<comment type="catalytic activity">
    <reaction evidence="1">
        <text>a beta-lactam + H2O = a substituted beta-amino acid</text>
        <dbReference type="Rhea" id="RHEA:20401"/>
        <dbReference type="ChEBI" id="CHEBI:15377"/>
        <dbReference type="ChEBI" id="CHEBI:35627"/>
        <dbReference type="ChEBI" id="CHEBI:140347"/>
        <dbReference type="EC" id="3.5.2.6"/>
    </reaction>
</comment>
<evidence type="ECO:0000259" key="11">
    <source>
        <dbReference type="Pfam" id="PF03717"/>
    </source>
</evidence>
<feature type="region of interest" description="Disordered" evidence="9">
    <location>
        <begin position="1"/>
        <end position="50"/>
    </location>
</feature>
<gene>
    <name evidence="12" type="ORF">GCM10010840_20570</name>
</gene>
<dbReference type="InterPro" id="IPR005311">
    <property type="entry name" value="PBP_dimer"/>
</dbReference>
<organism evidence="12 13">
    <name type="scientific">Deinococcus aerolatus</name>
    <dbReference type="NCBI Taxonomy" id="522487"/>
    <lineage>
        <taxon>Bacteria</taxon>
        <taxon>Thermotogati</taxon>
        <taxon>Deinococcota</taxon>
        <taxon>Deinococci</taxon>
        <taxon>Deinococcales</taxon>
        <taxon>Deinococcaceae</taxon>
        <taxon>Deinococcus</taxon>
    </lineage>
</organism>
<dbReference type="Gene3D" id="3.40.710.10">
    <property type="entry name" value="DD-peptidase/beta-lactamase superfamily"/>
    <property type="match status" value="1"/>
</dbReference>
<dbReference type="EC" id="3.5.2.6" evidence="4"/>
<name>A0ABQ2GAA2_9DEIO</name>
<accession>A0ABQ2GAA2</accession>
<proteinExistence type="inferred from homology"/>
<sequence length="708" mass="77454">MARVAGPPGGVRMSRAEHPLHRPDQQHERLKRERRRAAPRADRTGGKAGTLGNGAGRVGWVAFVFSLGLVGLGARLFHLQVTQHSQYAVQSASNFQRDEVIRALRGEIRTRDGVLLATNRLAVDLVYTGRKAAERGEAIPAWDKIIYLAGIKPDALKDGQPREPDFSRETEAVLARNVPQEKLAALYEYTVLIPSLELRERVERIYPEGKMAAHLLGYVQEANDRQVREEGYTVGDMVGRSGLEYSLQKTLEGKNGVLRREVTATGRPLTERVIDPGQRGQDVVLTIDARLQRAAEDALRRGLADVNEGRKKYGKPPEPFTRGAVVAIDPRSGQVLAMASSPAYDPNWFSRVPSPDPAAKNWAIDPNRKDAALDAVTSNRVVQAYNPGSVFKIATTLMYVERWGNFSLSCAPSYYFGRARFNNWSHTNLGVVDGRKAIAFSCNPWYYDSAVRATPGVYSRQLKSRLTELGFGRATGLEIVGEKTGTLTDIDDYNTPQNPWYPGSGLNMSIGQGDVLVTPAQLIKVLSTIINEGQERPLTVVQAAGGKAPTRPAPTSVVRDGNTDVFRFVKEGMDWTVSIPGGTASTKLGSHLFPVATAGKTGTAENGISARPNGGYAYTHAWYEGYGPLKDPTFAVVAFFQNGGEGYGPGINAVKRMFAARWCVNLDDSARLSALPLEAQQPCLGELDHMRDVYRIRAERAAAAQQQP</sequence>
<reference evidence="13" key="1">
    <citation type="journal article" date="2019" name="Int. J. Syst. Evol. Microbiol.">
        <title>The Global Catalogue of Microorganisms (GCM) 10K type strain sequencing project: providing services to taxonomists for standard genome sequencing and annotation.</title>
        <authorList>
            <consortium name="The Broad Institute Genomics Platform"/>
            <consortium name="The Broad Institute Genome Sequencing Center for Infectious Disease"/>
            <person name="Wu L."/>
            <person name="Ma J."/>
        </authorList>
    </citation>
    <scope>NUCLEOTIDE SEQUENCE [LARGE SCALE GENOMIC DNA]</scope>
    <source>
        <strain evidence="13">JCM 15442</strain>
    </source>
</reference>
<comment type="subcellular location">
    <subcellularLocation>
        <location evidence="2">Membrane</location>
    </subcellularLocation>
</comment>
<comment type="caution">
    <text evidence="12">The sequence shown here is derived from an EMBL/GenBank/DDBJ whole genome shotgun (WGS) entry which is preliminary data.</text>
</comment>
<keyword evidence="6" id="KW-0378">Hydrolase</keyword>
<dbReference type="PANTHER" id="PTHR30627:SF6">
    <property type="entry name" value="BETA-LACTAMASE YBXI-RELATED"/>
    <property type="match status" value="1"/>
</dbReference>
<dbReference type="InterPro" id="IPR050515">
    <property type="entry name" value="Beta-lactam/transpept"/>
</dbReference>
<dbReference type="Gene3D" id="3.90.1310.10">
    <property type="entry name" value="Penicillin-binding protein 2a (Domain 2)"/>
    <property type="match status" value="1"/>
</dbReference>
<dbReference type="InterPro" id="IPR036138">
    <property type="entry name" value="PBP_dimer_sf"/>
</dbReference>
<dbReference type="PANTHER" id="PTHR30627">
    <property type="entry name" value="PEPTIDOGLYCAN D,D-TRANSPEPTIDASE"/>
    <property type="match status" value="1"/>
</dbReference>
<dbReference type="Proteomes" id="UP000639973">
    <property type="component" value="Unassembled WGS sequence"/>
</dbReference>
<feature type="domain" description="Penicillin-binding protein dimerisation" evidence="11">
    <location>
        <begin position="101"/>
        <end position="271"/>
    </location>
</feature>
<dbReference type="EMBL" id="BMOL01000008">
    <property type="protein sequence ID" value="GGL82703.1"/>
    <property type="molecule type" value="Genomic_DNA"/>
</dbReference>
<feature type="compositionally biased region" description="Basic and acidic residues" evidence="9">
    <location>
        <begin position="14"/>
        <end position="31"/>
    </location>
</feature>
<evidence type="ECO:0000256" key="1">
    <source>
        <dbReference type="ARBA" id="ARBA00001526"/>
    </source>
</evidence>
<keyword evidence="13" id="KW-1185">Reference proteome</keyword>
<evidence type="ECO:0000256" key="2">
    <source>
        <dbReference type="ARBA" id="ARBA00004370"/>
    </source>
</evidence>
<evidence type="ECO:0000256" key="3">
    <source>
        <dbReference type="ARBA" id="ARBA00007898"/>
    </source>
</evidence>
<evidence type="ECO:0000256" key="4">
    <source>
        <dbReference type="ARBA" id="ARBA00012865"/>
    </source>
</evidence>
<dbReference type="RefSeq" id="WP_229723476.1">
    <property type="nucleotide sequence ID" value="NZ_BMOL01000008.1"/>
</dbReference>
<evidence type="ECO:0000256" key="5">
    <source>
        <dbReference type="ARBA" id="ARBA00022729"/>
    </source>
</evidence>
<evidence type="ECO:0000256" key="7">
    <source>
        <dbReference type="ARBA" id="ARBA00023136"/>
    </source>
</evidence>
<comment type="similarity">
    <text evidence="3">Belongs to the class-D beta-lactamase family.</text>
</comment>
<evidence type="ECO:0000313" key="12">
    <source>
        <dbReference type="EMBL" id="GGL82703.1"/>
    </source>
</evidence>
<evidence type="ECO:0000256" key="8">
    <source>
        <dbReference type="ARBA" id="ARBA00023251"/>
    </source>
</evidence>
<evidence type="ECO:0000313" key="13">
    <source>
        <dbReference type="Proteomes" id="UP000639973"/>
    </source>
</evidence>
<evidence type="ECO:0000256" key="9">
    <source>
        <dbReference type="SAM" id="MobiDB-lite"/>
    </source>
</evidence>
<keyword evidence="7" id="KW-0472">Membrane</keyword>
<dbReference type="InterPro" id="IPR001460">
    <property type="entry name" value="PCN-bd_Tpept"/>
</dbReference>
<dbReference type="InterPro" id="IPR012338">
    <property type="entry name" value="Beta-lactam/transpept-like"/>
</dbReference>